<dbReference type="EMBL" id="JAPDFR010000009">
    <property type="protein sequence ID" value="KAK0382907.1"/>
    <property type="molecule type" value="Genomic_DNA"/>
</dbReference>
<evidence type="ECO:0000256" key="9">
    <source>
        <dbReference type="ARBA" id="ARBA00046271"/>
    </source>
</evidence>
<dbReference type="Pfam" id="PF04695">
    <property type="entry name" value="Pex14_N"/>
    <property type="match status" value="1"/>
</dbReference>
<keyword evidence="4" id="KW-0811">Translocation</keyword>
<evidence type="ECO:0000256" key="11">
    <source>
        <dbReference type="SAM" id="MobiDB-lite"/>
    </source>
</evidence>
<feature type="region of interest" description="Disordered" evidence="11">
    <location>
        <begin position="204"/>
        <end position="223"/>
    </location>
</feature>
<comment type="subcellular location">
    <subcellularLocation>
        <location evidence="9 10">Peroxisome membrane</location>
    </subcellularLocation>
</comment>
<evidence type="ECO:0000256" key="8">
    <source>
        <dbReference type="ARBA" id="ARBA00029691"/>
    </source>
</evidence>
<evidence type="ECO:0000256" key="6">
    <source>
        <dbReference type="ARBA" id="ARBA00023140"/>
    </source>
</evidence>
<evidence type="ECO:0000256" key="10">
    <source>
        <dbReference type="RuleBase" id="RU367032"/>
    </source>
</evidence>
<evidence type="ECO:0000256" key="7">
    <source>
        <dbReference type="ARBA" id="ARBA00029502"/>
    </source>
</evidence>
<feature type="region of interest" description="Disordered" evidence="11">
    <location>
        <begin position="47"/>
        <end position="68"/>
    </location>
</feature>
<feature type="compositionally biased region" description="Low complexity" evidence="11">
    <location>
        <begin position="285"/>
        <end position="300"/>
    </location>
</feature>
<keyword evidence="6 10" id="KW-0576">Peroxisome</keyword>
<keyword evidence="5 10" id="KW-0472">Membrane</keyword>
<evidence type="ECO:0000259" key="12">
    <source>
        <dbReference type="Pfam" id="PF04695"/>
    </source>
</evidence>
<dbReference type="GO" id="GO:0005778">
    <property type="term" value="C:peroxisomal membrane"/>
    <property type="evidence" value="ECO:0007669"/>
    <property type="project" value="UniProtKB-SubCell"/>
</dbReference>
<feature type="region of interest" description="Disordered" evidence="11">
    <location>
        <begin position="241"/>
        <end position="345"/>
    </location>
</feature>
<comment type="similarity">
    <text evidence="1 10">Belongs to the peroxin-14 family.</text>
</comment>
<reference evidence="13" key="1">
    <citation type="submission" date="2022-10" db="EMBL/GenBank/DDBJ databases">
        <title>Determination and structural analysis of whole genome sequence of Sarocladium strictum F4-1.</title>
        <authorList>
            <person name="Hu L."/>
            <person name="Jiang Y."/>
        </authorList>
    </citation>
    <scope>NUCLEOTIDE SEQUENCE</scope>
    <source>
        <strain evidence="13">F4-1</strain>
    </source>
</reference>
<organism evidence="13 14">
    <name type="scientific">Sarocladium strictum</name>
    <name type="common">Black bundle disease fungus</name>
    <name type="synonym">Acremonium strictum</name>
    <dbReference type="NCBI Taxonomy" id="5046"/>
    <lineage>
        <taxon>Eukaryota</taxon>
        <taxon>Fungi</taxon>
        <taxon>Dikarya</taxon>
        <taxon>Ascomycota</taxon>
        <taxon>Pezizomycotina</taxon>
        <taxon>Sordariomycetes</taxon>
        <taxon>Hypocreomycetidae</taxon>
        <taxon>Hypocreales</taxon>
        <taxon>Sarocladiaceae</taxon>
        <taxon>Sarocladium</taxon>
    </lineage>
</organism>
<gene>
    <name evidence="13" type="ORF">NLU13_8823</name>
</gene>
<dbReference type="GO" id="GO:0005102">
    <property type="term" value="F:signaling receptor binding"/>
    <property type="evidence" value="ECO:0007669"/>
    <property type="project" value="TreeGrafter"/>
</dbReference>
<evidence type="ECO:0000313" key="14">
    <source>
        <dbReference type="Proteomes" id="UP001175261"/>
    </source>
</evidence>
<feature type="domain" description="Peroxisome membrane anchor protein Pex14p N-terminal" evidence="12">
    <location>
        <begin position="4"/>
        <end position="48"/>
    </location>
</feature>
<dbReference type="GO" id="GO:0016560">
    <property type="term" value="P:protein import into peroxisome matrix, docking"/>
    <property type="evidence" value="ECO:0007669"/>
    <property type="project" value="UniProtKB-UniRule"/>
</dbReference>
<evidence type="ECO:0000256" key="4">
    <source>
        <dbReference type="ARBA" id="ARBA00023010"/>
    </source>
</evidence>
<feature type="compositionally biased region" description="Basic and acidic residues" evidence="11">
    <location>
        <begin position="214"/>
        <end position="223"/>
    </location>
</feature>
<dbReference type="InterPro" id="IPR006785">
    <property type="entry name" value="Pex14_N"/>
</dbReference>
<comment type="function">
    <text evidence="10">Component of the PEX13-PEX14 docking complex, a translocon channel that specifically mediates the import of peroxisomal cargo proteins bound to PEX5 receptor. The PEX13-PEX14 docking complex forms a large import pore which can be opened to a diameter of about 9 nm. Mechanistically, PEX5 receptor along with cargo proteins associates with the PEX14 subunit of the PEX13-PEX14 docking complex in the cytosol, leading to the insertion of the receptor into the organelle membrane with the concomitant translocation of the cargo into the peroxisome matrix.</text>
</comment>
<dbReference type="PANTHER" id="PTHR23058:SF0">
    <property type="entry name" value="PEROXISOMAL MEMBRANE PROTEIN PEX14"/>
    <property type="match status" value="1"/>
</dbReference>
<dbReference type="Gene3D" id="1.10.10.10">
    <property type="entry name" value="Winged helix-like DNA-binding domain superfamily/Winged helix DNA-binding domain"/>
    <property type="match status" value="1"/>
</dbReference>
<dbReference type="InterPro" id="IPR025655">
    <property type="entry name" value="PEX14"/>
</dbReference>
<evidence type="ECO:0000256" key="3">
    <source>
        <dbReference type="ARBA" id="ARBA00022927"/>
    </source>
</evidence>
<dbReference type="GO" id="GO:1990429">
    <property type="term" value="C:peroxisomal importomer complex"/>
    <property type="evidence" value="ECO:0007669"/>
    <property type="project" value="TreeGrafter"/>
</dbReference>
<keyword evidence="2 10" id="KW-0813">Transport</keyword>
<dbReference type="PANTHER" id="PTHR23058">
    <property type="entry name" value="PEROXISOMAL MEMBRANE PROTEIN PEX14"/>
    <property type="match status" value="1"/>
</dbReference>
<evidence type="ECO:0000313" key="13">
    <source>
        <dbReference type="EMBL" id="KAK0382907.1"/>
    </source>
</evidence>
<evidence type="ECO:0000256" key="1">
    <source>
        <dbReference type="ARBA" id="ARBA00005443"/>
    </source>
</evidence>
<proteinExistence type="inferred from homology"/>
<keyword evidence="3 10" id="KW-0653">Protein transport</keyword>
<protein>
    <recommendedName>
        <fullName evidence="7 10">Peroxisomal membrane protein PEX14</fullName>
    </recommendedName>
    <alternativeName>
        <fullName evidence="8 10">Peroxin-14</fullName>
    </alternativeName>
</protein>
<evidence type="ECO:0000256" key="5">
    <source>
        <dbReference type="ARBA" id="ARBA00023136"/>
    </source>
</evidence>
<sequence length="345" mass="37177">MVIREELVASATQFLQDPSVASSSIENRITFLRSKNLTQEEIDAALARSSGGAPPPPPSGAPYGSAASGPVQGYYQPYPQHAWQPPPAPPRRDWRDWFIMATVVGGMSYGLYSLGKRYVYPLVAPPTPEKLDQDKKSIEEQFDRAFSLVEQLAKDTEELKAAEQKRTERLDSAILDVEAVVADLKASNRRREDDAQKIRDEINSLKEALPKAMQDQRDSTDNRMREVNTELASLKTLMTQRLTSASASASQSTNPLRPTSGNTPQPARVDPASSESAAVEEEKTTTSTPSASASTAPKSTRQSSFKTGRAPGGKASIPAWQMAMANGGSSEGTENQANGGSSSSS</sequence>
<feature type="compositionally biased region" description="Polar residues" evidence="11">
    <location>
        <begin position="253"/>
        <end position="265"/>
    </location>
</feature>
<dbReference type="InterPro" id="IPR036388">
    <property type="entry name" value="WH-like_DNA-bd_sf"/>
</dbReference>
<evidence type="ECO:0000256" key="2">
    <source>
        <dbReference type="ARBA" id="ARBA00022448"/>
    </source>
</evidence>
<dbReference type="Proteomes" id="UP001175261">
    <property type="component" value="Unassembled WGS sequence"/>
</dbReference>
<name>A0AA39L3L7_SARSR</name>
<accession>A0AA39L3L7</accession>
<keyword evidence="14" id="KW-1185">Reference proteome</keyword>
<comment type="caution">
    <text evidence="13">The sequence shown here is derived from an EMBL/GenBank/DDBJ whole genome shotgun (WGS) entry which is preliminary data.</text>
</comment>
<feature type="compositionally biased region" description="Polar residues" evidence="11">
    <location>
        <begin position="327"/>
        <end position="345"/>
    </location>
</feature>
<dbReference type="AlphaFoldDB" id="A0AA39L3L7"/>